<dbReference type="SUPFAM" id="SSF47592">
    <property type="entry name" value="SWIB/MDM2 domain"/>
    <property type="match status" value="1"/>
</dbReference>
<dbReference type="Proteomes" id="UP000095009">
    <property type="component" value="Unassembled WGS sequence"/>
</dbReference>
<evidence type="ECO:0000313" key="4">
    <source>
        <dbReference type="Proteomes" id="UP000095009"/>
    </source>
</evidence>
<feature type="region of interest" description="Disordered" evidence="1">
    <location>
        <begin position="1"/>
        <end position="24"/>
    </location>
</feature>
<gene>
    <name evidence="3" type="ORF">NADFUDRAFT_83280</name>
</gene>
<accession>A0A1E3PIK7</accession>
<dbReference type="PANTHER" id="PTHR13844">
    <property type="entry name" value="SWI/SNF-RELATED MATRIX-ASSOCIATED ACTIN-DEPENDENT REGULATOR OF CHROMATIN SUBFAMILY D"/>
    <property type="match status" value="1"/>
</dbReference>
<name>A0A1E3PIK7_9ASCO</name>
<dbReference type="Pfam" id="PF02201">
    <property type="entry name" value="SWIB"/>
    <property type="match status" value="1"/>
</dbReference>
<proteinExistence type="predicted"/>
<dbReference type="EMBL" id="KV454410">
    <property type="protein sequence ID" value="ODQ65243.1"/>
    <property type="molecule type" value="Genomic_DNA"/>
</dbReference>
<dbReference type="PROSITE" id="PS51925">
    <property type="entry name" value="SWIB_MDM2"/>
    <property type="match status" value="1"/>
</dbReference>
<keyword evidence="4" id="KW-1185">Reference proteome</keyword>
<evidence type="ECO:0000313" key="3">
    <source>
        <dbReference type="EMBL" id="ODQ65243.1"/>
    </source>
</evidence>
<feature type="compositionally biased region" description="Polar residues" evidence="1">
    <location>
        <begin position="1"/>
        <end position="17"/>
    </location>
</feature>
<dbReference type="InterPro" id="IPR019835">
    <property type="entry name" value="SWIB_domain"/>
</dbReference>
<dbReference type="AlphaFoldDB" id="A0A1E3PIK7"/>
<evidence type="ECO:0000256" key="1">
    <source>
        <dbReference type="SAM" id="MobiDB-lite"/>
    </source>
</evidence>
<feature type="domain" description="DM2" evidence="2">
    <location>
        <begin position="237"/>
        <end position="314"/>
    </location>
</feature>
<protein>
    <recommendedName>
        <fullName evidence="2">DM2 domain-containing protein</fullName>
    </recommendedName>
</protein>
<sequence>MYQRTQNNPSGTSNRNGRLNGIGGGVPVGVGGGGIGGSANINSLNMDCPPPPPPASGYIARKPTNKNLSHKFDEIIPEAKLYRSLQETERKLDATISRKKLDLQDISAQKIKKTEFLRVFVSNTCTDQPWQFTLPEDVSTSTFEFDTSNAAWNLRIEGRLVNDEPADSPERKKFSTFFTSVAVELNPTEGETFEGGNIVEWHESTADIPANQDFDVLDIKRKGLNNVPCKIILQPKEYPNKFQLSAELASLLGIQEDTKAGVILAIWQYVKFYKLQDNSDKGLIKCNDALKAVFQADTISFPLIVDHIQPHLHQRPPIVLDYVIRTDIENTLGETAFDIVVEIDDPVQEQMAEMLSNWHNDQPEIIAIDDQIALTIQSLNNSRLRREFFYQLSSNPAEFCKKWIASQARDLKVISGDKGFNEEEVRRSDFYSDEFLSESIHMLLNTRR</sequence>
<dbReference type="InterPro" id="IPR003121">
    <property type="entry name" value="SWIB_MDM2_domain"/>
</dbReference>
<dbReference type="CDD" id="cd10568">
    <property type="entry name" value="SWIB_like"/>
    <property type="match status" value="1"/>
</dbReference>
<dbReference type="STRING" id="857566.A0A1E3PIK7"/>
<dbReference type="Gene3D" id="1.10.245.10">
    <property type="entry name" value="SWIB/MDM2 domain"/>
    <property type="match status" value="1"/>
</dbReference>
<dbReference type="SMART" id="SM00151">
    <property type="entry name" value="SWIB"/>
    <property type="match status" value="1"/>
</dbReference>
<evidence type="ECO:0000259" key="2">
    <source>
        <dbReference type="PROSITE" id="PS51925"/>
    </source>
</evidence>
<organism evidence="3 4">
    <name type="scientific">Nadsonia fulvescens var. elongata DSM 6958</name>
    <dbReference type="NCBI Taxonomy" id="857566"/>
    <lineage>
        <taxon>Eukaryota</taxon>
        <taxon>Fungi</taxon>
        <taxon>Dikarya</taxon>
        <taxon>Ascomycota</taxon>
        <taxon>Saccharomycotina</taxon>
        <taxon>Dipodascomycetes</taxon>
        <taxon>Dipodascales</taxon>
        <taxon>Dipodascales incertae sedis</taxon>
        <taxon>Nadsonia</taxon>
    </lineage>
</organism>
<reference evidence="3 4" key="1">
    <citation type="journal article" date="2016" name="Proc. Natl. Acad. Sci. U.S.A.">
        <title>Comparative genomics of biotechnologically important yeasts.</title>
        <authorList>
            <person name="Riley R."/>
            <person name="Haridas S."/>
            <person name="Wolfe K.H."/>
            <person name="Lopes M.R."/>
            <person name="Hittinger C.T."/>
            <person name="Goeker M."/>
            <person name="Salamov A.A."/>
            <person name="Wisecaver J.H."/>
            <person name="Long T.M."/>
            <person name="Calvey C.H."/>
            <person name="Aerts A.L."/>
            <person name="Barry K.W."/>
            <person name="Choi C."/>
            <person name="Clum A."/>
            <person name="Coughlan A.Y."/>
            <person name="Deshpande S."/>
            <person name="Douglass A.P."/>
            <person name="Hanson S.J."/>
            <person name="Klenk H.-P."/>
            <person name="LaButti K.M."/>
            <person name="Lapidus A."/>
            <person name="Lindquist E.A."/>
            <person name="Lipzen A.M."/>
            <person name="Meier-Kolthoff J.P."/>
            <person name="Ohm R.A."/>
            <person name="Otillar R.P."/>
            <person name="Pangilinan J.L."/>
            <person name="Peng Y."/>
            <person name="Rokas A."/>
            <person name="Rosa C.A."/>
            <person name="Scheuner C."/>
            <person name="Sibirny A.A."/>
            <person name="Slot J.C."/>
            <person name="Stielow J.B."/>
            <person name="Sun H."/>
            <person name="Kurtzman C.P."/>
            <person name="Blackwell M."/>
            <person name="Grigoriev I.V."/>
            <person name="Jeffries T.W."/>
        </authorList>
    </citation>
    <scope>NUCLEOTIDE SEQUENCE [LARGE SCALE GENOMIC DNA]</scope>
    <source>
        <strain evidence="3 4">DSM 6958</strain>
    </source>
</reference>
<dbReference type="InterPro" id="IPR036885">
    <property type="entry name" value="SWIB_MDM2_dom_sf"/>
</dbReference>
<dbReference type="OrthoDB" id="10263741at2759"/>